<comment type="caution">
    <text evidence="2">The sequence shown here is derived from an EMBL/GenBank/DDBJ whole genome shotgun (WGS) entry which is preliminary data.</text>
</comment>
<organism evidence="2 3">
    <name type="scientific">Pontibacter mangrovi</name>
    <dbReference type="NCBI Taxonomy" id="2589816"/>
    <lineage>
        <taxon>Bacteria</taxon>
        <taxon>Pseudomonadati</taxon>
        <taxon>Bacteroidota</taxon>
        <taxon>Cytophagia</taxon>
        <taxon>Cytophagales</taxon>
        <taxon>Hymenobacteraceae</taxon>
        <taxon>Pontibacter</taxon>
    </lineage>
</organism>
<dbReference type="Proteomes" id="UP000316727">
    <property type="component" value="Unassembled WGS sequence"/>
</dbReference>
<gene>
    <name evidence="2" type="ORF">FJM65_00150</name>
</gene>
<keyword evidence="3" id="KW-1185">Reference proteome</keyword>
<dbReference type="Pfam" id="PF14121">
    <property type="entry name" value="Porin_10"/>
    <property type="match status" value="1"/>
</dbReference>
<protein>
    <recommendedName>
        <fullName evidence="4">Porin</fullName>
    </recommendedName>
</protein>
<accession>A0A501WJI9</accession>
<evidence type="ECO:0000313" key="2">
    <source>
        <dbReference type="EMBL" id="TPE45796.1"/>
    </source>
</evidence>
<dbReference type="EMBL" id="VFRQ01000001">
    <property type="protein sequence ID" value="TPE45796.1"/>
    <property type="molecule type" value="Genomic_DNA"/>
</dbReference>
<evidence type="ECO:0008006" key="4">
    <source>
        <dbReference type="Google" id="ProtNLM"/>
    </source>
</evidence>
<feature type="signal peptide" evidence="1">
    <location>
        <begin position="1"/>
        <end position="24"/>
    </location>
</feature>
<feature type="chain" id="PRO_5021500016" description="Porin" evidence="1">
    <location>
        <begin position="25"/>
        <end position="653"/>
    </location>
</feature>
<keyword evidence="1" id="KW-0732">Signal</keyword>
<name>A0A501WJI9_9BACT</name>
<dbReference type="OrthoDB" id="1489309at2"/>
<reference evidence="2 3" key="1">
    <citation type="submission" date="2019-06" db="EMBL/GenBank/DDBJ databases">
        <title>A novel bacterium of genus Pontibacter, isolated from marine sediment.</title>
        <authorList>
            <person name="Huang H."/>
            <person name="Mo K."/>
            <person name="Hu Y."/>
        </authorList>
    </citation>
    <scope>NUCLEOTIDE SEQUENCE [LARGE SCALE GENOMIC DNA]</scope>
    <source>
        <strain evidence="2 3">HB172049</strain>
    </source>
</reference>
<sequence>MKKRLFAYILFVQGLMLLSIAASAQIIDDTTKTIYGPTTVLRLYEQDVLEGRYEATPIDTSLNNLHNERFWFNDTIFYQHLGNVGTAATPLLFQVPKKIGVRLGKTIFDRYAYDPQRINYYDTRSPYTHLYYVQGGQGEQVFEALHTRNINPRWNFGVAYQILSADQQIGPGSQSRSKGFLDNQAVKAFTHYRSENERYDLFFNYTFMKVEQVESGGIDTTAGGQEVLEKYEEAPVYLTQAMNEESRNNLHLTHIFRLAKENLKVYHTFDYYRQRNEYTDDAIPQGLVEPSPLLEDMPVEGTSYLYPQFRYSTSKTNDVTEYSELENTFGLTGNNKLSSYTAYLKLRNAGITYTAIDSIRNAAELPDSVLNSGDVFQRIGQDSKYNQVLIGGNVRVFYKELAELTGQAVYQLAGDYRIKGMARLGGAYGSLERVLFSPTLMQQYILSNHYKWNEDFGNIVIDRFEAGLHQKIGKRQYLKLDAYYNNIKRWVYFNQDAEPAQANTNQRFWGGSLEHRIFFGPLHFDNVVSYNNTDEASTIRMPDWLVESKLYLQGPLFKNALYMQIGVQGTYATGYEAYGYMPVTQQFYLQNGFMVQDYPVLDLFLNADIKTVNLFLKLSHANLGLGEPVYFLTPLYPAMRRSFVFGLKWRFFD</sequence>
<proteinExistence type="predicted"/>
<evidence type="ECO:0000256" key="1">
    <source>
        <dbReference type="SAM" id="SignalP"/>
    </source>
</evidence>
<dbReference type="SUPFAM" id="SSF56935">
    <property type="entry name" value="Porins"/>
    <property type="match status" value="1"/>
</dbReference>
<dbReference type="AlphaFoldDB" id="A0A501WJI9"/>
<dbReference type="InterPro" id="IPR025631">
    <property type="entry name" value="Porin_10"/>
</dbReference>
<dbReference type="RefSeq" id="WP_140618110.1">
    <property type="nucleotide sequence ID" value="NZ_VFRQ01000001.1"/>
</dbReference>
<evidence type="ECO:0000313" key="3">
    <source>
        <dbReference type="Proteomes" id="UP000316727"/>
    </source>
</evidence>